<protein>
    <submittedName>
        <fullName evidence="1">FAM9B isoform 4</fullName>
    </submittedName>
</protein>
<evidence type="ECO:0000313" key="1">
    <source>
        <dbReference type="EMBL" id="PNI19124.1"/>
    </source>
</evidence>
<dbReference type="EMBL" id="NBAG03000503">
    <property type="protein sequence ID" value="PNI19124.1"/>
    <property type="molecule type" value="Genomic_DNA"/>
</dbReference>
<evidence type="ECO:0000313" key="2">
    <source>
        <dbReference type="Proteomes" id="UP000236370"/>
    </source>
</evidence>
<name>A0A2J8J8M2_PANTR</name>
<organism evidence="1 2">
    <name type="scientific">Pan troglodytes</name>
    <name type="common">Chimpanzee</name>
    <dbReference type="NCBI Taxonomy" id="9598"/>
    <lineage>
        <taxon>Eukaryota</taxon>
        <taxon>Metazoa</taxon>
        <taxon>Chordata</taxon>
        <taxon>Craniata</taxon>
        <taxon>Vertebrata</taxon>
        <taxon>Euteleostomi</taxon>
        <taxon>Mammalia</taxon>
        <taxon>Eutheria</taxon>
        <taxon>Euarchontoglires</taxon>
        <taxon>Primates</taxon>
        <taxon>Haplorrhini</taxon>
        <taxon>Catarrhini</taxon>
        <taxon>Hominidae</taxon>
        <taxon>Pan</taxon>
    </lineage>
</organism>
<accession>A0A2J8J8M2</accession>
<comment type="caution">
    <text evidence="1">The sequence shown here is derived from an EMBL/GenBank/DDBJ whole genome shotgun (WGS) entry which is preliminary data.</text>
</comment>
<reference evidence="1 2" key="1">
    <citation type="submission" date="2017-12" db="EMBL/GenBank/DDBJ databases">
        <title>High-resolution comparative analysis of great ape genomes.</title>
        <authorList>
            <person name="Pollen A."/>
            <person name="Hastie A."/>
            <person name="Hormozdiari F."/>
            <person name="Dougherty M."/>
            <person name="Liu R."/>
            <person name="Chaisson M."/>
            <person name="Hoppe E."/>
            <person name="Hill C."/>
            <person name="Pang A."/>
            <person name="Hillier L."/>
            <person name="Baker C."/>
            <person name="Armstrong J."/>
            <person name="Shendure J."/>
            <person name="Paten B."/>
            <person name="Wilson R."/>
            <person name="Chao H."/>
            <person name="Schneider V."/>
            <person name="Ventura M."/>
            <person name="Kronenberg Z."/>
            <person name="Murali S."/>
            <person name="Gordon D."/>
            <person name="Cantsilieris S."/>
            <person name="Munson K."/>
            <person name="Nelson B."/>
            <person name="Raja A."/>
            <person name="Underwood J."/>
            <person name="Diekhans M."/>
            <person name="Fiddes I."/>
            <person name="Haussler D."/>
            <person name="Eichler E."/>
        </authorList>
    </citation>
    <scope>NUCLEOTIDE SEQUENCE [LARGE SCALE GENOMIC DNA]</scope>
    <source>
        <strain evidence="1">Yerkes chimp pedigree #C0471</strain>
    </source>
</reference>
<dbReference type="Proteomes" id="UP000236370">
    <property type="component" value="Unassembled WGS sequence"/>
</dbReference>
<gene>
    <name evidence="1" type="ORF">CK820_G0049824</name>
</gene>
<proteinExistence type="predicted"/>
<dbReference type="AlphaFoldDB" id="A0A2J8J8M2"/>
<sequence length="90" mass="10472">MKAKKAHPRVEYNKTSGNAFEEQFSLPTKVRGSPLASQDNQPRILWAGGLPRPSWRLNLWRPRGRSMQERIQSVMNVRKETVLQKQGRKM</sequence>